<reference evidence="7 8" key="1">
    <citation type="submission" date="2018-04" db="EMBL/GenBank/DDBJ databases">
        <title>Denitrifier Microvirgula.</title>
        <authorList>
            <person name="Anderson E."/>
            <person name="Jang J."/>
            <person name="Ishii S."/>
        </authorList>
    </citation>
    <scope>NUCLEOTIDE SEQUENCE [LARGE SCALE GENOMIC DNA]</scope>
    <source>
        <strain evidence="7 8">BE2.4</strain>
    </source>
</reference>
<dbReference type="AlphaFoldDB" id="A0A2S0P9I5"/>
<evidence type="ECO:0000256" key="5">
    <source>
        <dbReference type="ARBA" id="ARBA00023136"/>
    </source>
</evidence>
<feature type="transmembrane region" description="Helical" evidence="6">
    <location>
        <begin position="37"/>
        <end position="56"/>
    </location>
</feature>
<evidence type="ECO:0008006" key="9">
    <source>
        <dbReference type="Google" id="ProtNLM"/>
    </source>
</evidence>
<evidence type="ECO:0000313" key="8">
    <source>
        <dbReference type="Proteomes" id="UP000244173"/>
    </source>
</evidence>
<dbReference type="GO" id="GO:0005886">
    <property type="term" value="C:plasma membrane"/>
    <property type="evidence" value="ECO:0007669"/>
    <property type="project" value="UniProtKB-SubCell"/>
</dbReference>
<dbReference type="Pfam" id="PF03899">
    <property type="entry name" value="ATP-synt_I"/>
    <property type="match status" value="1"/>
</dbReference>
<evidence type="ECO:0000256" key="1">
    <source>
        <dbReference type="ARBA" id="ARBA00004651"/>
    </source>
</evidence>
<feature type="transmembrane region" description="Helical" evidence="6">
    <location>
        <begin position="77"/>
        <end position="106"/>
    </location>
</feature>
<sequence length="117" mass="12315">MNTVVFRVVRLQIGLTTLAALCAALLTEDPSRGALSALAGGGIAIAGSLVYAWFAHGRRAHPGVILRRHFRAEAMKMFATLILFVVVISGFSSVSALALLGGFALAQSAYWLGLLSK</sequence>
<accession>A0A2S0P9I5</accession>
<proteinExistence type="predicted"/>
<keyword evidence="4 6" id="KW-1133">Transmembrane helix</keyword>
<keyword evidence="2" id="KW-1003">Cell membrane</keyword>
<dbReference type="Proteomes" id="UP000244173">
    <property type="component" value="Chromosome"/>
</dbReference>
<keyword evidence="5 6" id="KW-0472">Membrane</keyword>
<dbReference type="EMBL" id="CP028519">
    <property type="protein sequence ID" value="AVY94028.1"/>
    <property type="molecule type" value="Genomic_DNA"/>
</dbReference>
<gene>
    <name evidence="7" type="ORF">DAI18_08205</name>
</gene>
<dbReference type="InterPro" id="IPR005598">
    <property type="entry name" value="ATP_synth_I"/>
</dbReference>
<evidence type="ECO:0000256" key="4">
    <source>
        <dbReference type="ARBA" id="ARBA00022989"/>
    </source>
</evidence>
<evidence type="ECO:0000256" key="3">
    <source>
        <dbReference type="ARBA" id="ARBA00022692"/>
    </source>
</evidence>
<dbReference type="RefSeq" id="WP_036385961.1">
    <property type="nucleotide sequence ID" value="NZ_CALFSO010000093.1"/>
</dbReference>
<protein>
    <recommendedName>
        <fullName evidence="9">ATP synthase subunit I</fullName>
    </recommendedName>
</protein>
<evidence type="ECO:0000256" key="2">
    <source>
        <dbReference type="ARBA" id="ARBA00022475"/>
    </source>
</evidence>
<dbReference type="KEGG" id="maer:DAI18_08205"/>
<organism evidence="7 8">
    <name type="scientific">Microvirgula aerodenitrificans</name>
    <dbReference type="NCBI Taxonomy" id="57480"/>
    <lineage>
        <taxon>Bacteria</taxon>
        <taxon>Pseudomonadati</taxon>
        <taxon>Pseudomonadota</taxon>
        <taxon>Betaproteobacteria</taxon>
        <taxon>Neisseriales</taxon>
        <taxon>Aquaspirillaceae</taxon>
        <taxon>Microvirgula</taxon>
    </lineage>
</organism>
<name>A0A2S0P9I5_9NEIS</name>
<keyword evidence="8" id="KW-1185">Reference proteome</keyword>
<evidence type="ECO:0000256" key="6">
    <source>
        <dbReference type="SAM" id="Phobius"/>
    </source>
</evidence>
<keyword evidence="3 6" id="KW-0812">Transmembrane</keyword>
<dbReference type="STRING" id="1122240.GCA_000620105_02186"/>
<evidence type="ECO:0000313" key="7">
    <source>
        <dbReference type="EMBL" id="AVY94028.1"/>
    </source>
</evidence>
<comment type="subcellular location">
    <subcellularLocation>
        <location evidence="1">Cell membrane</location>
        <topology evidence="1">Multi-pass membrane protein</topology>
    </subcellularLocation>
</comment>